<dbReference type="PRINTS" id="PR00081">
    <property type="entry name" value="GDHRDH"/>
</dbReference>
<dbReference type="GO" id="GO:0005811">
    <property type="term" value="C:lipid droplet"/>
    <property type="evidence" value="ECO:0007669"/>
    <property type="project" value="TreeGrafter"/>
</dbReference>
<protein>
    <submittedName>
        <fullName evidence="5">NAD(P)-binding protein</fullName>
    </submittedName>
</protein>
<evidence type="ECO:0000256" key="3">
    <source>
        <dbReference type="ARBA" id="ARBA00023002"/>
    </source>
</evidence>
<dbReference type="CDD" id="cd05374">
    <property type="entry name" value="17beta-HSD-like_SDR_c"/>
    <property type="match status" value="1"/>
</dbReference>
<dbReference type="Proteomes" id="UP000800093">
    <property type="component" value="Unassembled WGS sequence"/>
</dbReference>
<sequence>MPPTSQKSVLITGCSAGGIGSAVAFSFAKRGLLVFATARNISKIDPQLLSLSNVEVLTLDTTSTSSIRAAAQSVSGRTGGKLDYLVNNAGSGLVSPFLDTDMKKARALFEVNFWGVLDCIQEFKQLLVEAKGTIVNVSSIASRVPNPYESIYNASKAALSHFSHTLRLELAPLSIRVIILEVGMIKTSWYTNSMPSFTLPLNSLYTPATSELTTSVTGTENQKSGTPVAGFGEYIVGEVLKDGKTGEVWGGALSGTVRIVRWLPGWVMDNILWKKAGLQKIAEARKSG</sequence>
<evidence type="ECO:0000313" key="6">
    <source>
        <dbReference type="Proteomes" id="UP000800093"/>
    </source>
</evidence>
<dbReference type="PANTHER" id="PTHR44169">
    <property type="entry name" value="NADPH-DEPENDENT 1-ACYLDIHYDROXYACETONE PHOSPHATE REDUCTASE"/>
    <property type="match status" value="1"/>
</dbReference>
<dbReference type="GO" id="GO:0019433">
    <property type="term" value="P:triglyceride catabolic process"/>
    <property type="evidence" value="ECO:0007669"/>
    <property type="project" value="TreeGrafter"/>
</dbReference>
<dbReference type="InterPro" id="IPR036291">
    <property type="entry name" value="NAD(P)-bd_dom_sf"/>
</dbReference>
<keyword evidence="6" id="KW-1185">Reference proteome</keyword>
<dbReference type="OrthoDB" id="2102561at2759"/>
<dbReference type="EMBL" id="ML986634">
    <property type="protein sequence ID" value="KAF2262913.1"/>
    <property type="molecule type" value="Genomic_DNA"/>
</dbReference>
<dbReference type="GO" id="GO:0004806">
    <property type="term" value="F:triacylglycerol lipase activity"/>
    <property type="evidence" value="ECO:0007669"/>
    <property type="project" value="TreeGrafter"/>
</dbReference>
<reference evidence="6" key="1">
    <citation type="journal article" date="2020" name="Stud. Mycol.">
        <title>101 Dothideomycetes genomes: A test case for predicting lifestyles and emergence of pathogens.</title>
        <authorList>
            <person name="Haridas S."/>
            <person name="Albert R."/>
            <person name="Binder M."/>
            <person name="Bloem J."/>
            <person name="LaButti K."/>
            <person name="Salamov A."/>
            <person name="Andreopoulos B."/>
            <person name="Baker S."/>
            <person name="Barry K."/>
            <person name="Bills G."/>
            <person name="Bluhm B."/>
            <person name="Cannon C."/>
            <person name="Castanera R."/>
            <person name="Culley D."/>
            <person name="Daum C."/>
            <person name="Ezra D."/>
            <person name="Gonzalez J."/>
            <person name="Henrissat B."/>
            <person name="Kuo A."/>
            <person name="Liang C."/>
            <person name="Lipzen A."/>
            <person name="Lutzoni F."/>
            <person name="Magnuson J."/>
            <person name="Mondo S."/>
            <person name="Nolan M."/>
            <person name="Ohm R."/>
            <person name="Pangilinan J."/>
            <person name="Park H.-J."/>
            <person name="Ramirez L."/>
            <person name="Alfaro M."/>
            <person name="Sun H."/>
            <person name="Tritt A."/>
            <person name="Yoshinaga Y."/>
            <person name="Zwiers L.-H."/>
            <person name="Turgeon B."/>
            <person name="Goodwin S."/>
            <person name="Spatafora J."/>
            <person name="Crous P."/>
            <person name="Grigoriev I."/>
        </authorList>
    </citation>
    <scope>NUCLEOTIDE SEQUENCE [LARGE SCALE GENOMIC DNA]</scope>
    <source>
        <strain evidence="6">CBS 304.66</strain>
    </source>
</reference>
<dbReference type="Gene3D" id="3.40.50.720">
    <property type="entry name" value="NAD(P)-binding Rossmann-like Domain"/>
    <property type="match status" value="1"/>
</dbReference>
<dbReference type="GO" id="GO:0005783">
    <property type="term" value="C:endoplasmic reticulum"/>
    <property type="evidence" value="ECO:0007669"/>
    <property type="project" value="TreeGrafter"/>
</dbReference>
<evidence type="ECO:0000256" key="4">
    <source>
        <dbReference type="RuleBase" id="RU000363"/>
    </source>
</evidence>
<comment type="caution">
    <text evidence="5">The sequence shown here is derived from an EMBL/GenBank/DDBJ whole genome shotgun (WGS) entry which is preliminary data.</text>
</comment>
<keyword evidence="3" id="KW-0560">Oxidoreductase</keyword>
<dbReference type="SUPFAM" id="SSF51735">
    <property type="entry name" value="NAD(P)-binding Rossmann-fold domains"/>
    <property type="match status" value="1"/>
</dbReference>
<dbReference type="PRINTS" id="PR00080">
    <property type="entry name" value="SDRFAMILY"/>
</dbReference>
<evidence type="ECO:0000256" key="2">
    <source>
        <dbReference type="ARBA" id="ARBA00022857"/>
    </source>
</evidence>
<evidence type="ECO:0000256" key="1">
    <source>
        <dbReference type="ARBA" id="ARBA00006484"/>
    </source>
</evidence>
<gene>
    <name evidence="5" type="ORF">CC78DRAFT_582103</name>
</gene>
<accession>A0A9P4K6A4</accession>
<dbReference type="GO" id="GO:0000140">
    <property type="term" value="F:acylglycerone-phosphate reductase (NADP+) activity"/>
    <property type="evidence" value="ECO:0007669"/>
    <property type="project" value="TreeGrafter"/>
</dbReference>
<evidence type="ECO:0000313" key="5">
    <source>
        <dbReference type="EMBL" id="KAF2262913.1"/>
    </source>
</evidence>
<dbReference type="GO" id="GO:0006654">
    <property type="term" value="P:phosphatidic acid biosynthetic process"/>
    <property type="evidence" value="ECO:0007669"/>
    <property type="project" value="TreeGrafter"/>
</dbReference>
<name>A0A9P4K6A4_9PLEO</name>
<comment type="similarity">
    <text evidence="1 4">Belongs to the short-chain dehydrogenases/reductases (SDR) family.</text>
</comment>
<keyword evidence="2" id="KW-0521">NADP</keyword>
<dbReference type="InterPro" id="IPR002347">
    <property type="entry name" value="SDR_fam"/>
</dbReference>
<dbReference type="Pfam" id="PF00106">
    <property type="entry name" value="adh_short"/>
    <property type="match status" value="1"/>
</dbReference>
<proteinExistence type="inferred from homology"/>
<dbReference type="InterPro" id="IPR020904">
    <property type="entry name" value="Sc_DH/Rdtase_CS"/>
</dbReference>
<dbReference type="AlphaFoldDB" id="A0A9P4K6A4"/>
<dbReference type="PROSITE" id="PS00061">
    <property type="entry name" value="ADH_SHORT"/>
    <property type="match status" value="1"/>
</dbReference>
<organism evidence="5 6">
    <name type="scientific">Lojkania enalia</name>
    <dbReference type="NCBI Taxonomy" id="147567"/>
    <lineage>
        <taxon>Eukaryota</taxon>
        <taxon>Fungi</taxon>
        <taxon>Dikarya</taxon>
        <taxon>Ascomycota</taxon>
        <taxon>Pezizomycotina</taxon>
        <taxon>Dothideomycetes</taxon>
        <taxon>Pleosporomycetidae</taxon>
        <taxon>Pleosporales</taxon>
        <taxon>Pleosporales incertae sedis</taxon>
        <taxon>Lojkania</taxon>
    </lineage>
</organism>
<dbReference type="PANTHER" id="PTHR44169:SF6">
    <property type="entry name" value="NADPH-DEPENDENT 1-ACYLDIHYDROXYACETONE PHOSPHATE REDUCTASE"/>
    <property type="match status" value="1"/>
</dbReference>